<dbReference type="RefSeq" id="WP_098557337.1">
    <property type="nucleotide sequence ID" value="NZ_NUXH01000186.1"/>
</dbReference>
<evidence type="ECO:0000313" key="2">
    <source>
        <dbReference type="EMBL" id="PFL50213.1"/>
    </source>
</evidence>
<reference evidence="2 3" key="1">
    <citation type="submission" date="2017-09" db="EMBL/GenBank/DDBJ databases">
        <title>Large-scale bioinformatics analysis of Bacillus genomes uncovers conserved roles of natural products in bacterial physiology.</title>
        <authorList>
            <consortium name="Agbiome Team Llc"/>
            <person name="Bleich R.M."/>
            <person name="Grubbs K.J."/>
            <person name="Santa Maria K.C."/>
            <person name="Allen S.E."/>
            <person name="Farag S."/>
            <person name="Shank E.A."/>
            <person name="Bowers A."/>
        </authorList>
    </citation>
    <scope>NUCLEOTIDE SEQUENCE [LARGE SCALE GENOMIC DNA]</scope>
    <source>
        <strain evidence="2 3">AFS081271</strain>
    </source>
</reference>
<dbReference type="EMBL" id="NUXH01000186">
    <property type="protein sequence ID" value="PFL50213.1"/>
    <property type="molecule type" value="Genomic_DNA"/>
</dbReference>
<proteinExistence type="predicted"/>
<comment type="caution">
    <text evidence="2">The sequence shown here is derived from an EMBL/GenBank/DDBJ whole genome shotgun (WGS) entry which is preliminary data.</text>
</comment>
<gene>
    <name evidence="2" type="ORF">COJ30_29655</name>
</gene>
<evidence type="ECO:0000259" key="1">
    <source>
        <dbReference type="Pfam" id="PF18476"/>
    </source>
</evidence>
<dbReference type="AlphaFoldDB" id="A0A2B0W922"/>
<organism evidence="2 3">
    <name type="scientific">Bacillus anthracis</name>
    <name type="common">anthrax bacterium</name>
    <dbReference type="NCBI Taxonomy" id="1392"/>
    <lineage>
        <taxon>Bacteria</taxon>
        <taxon>Bacillati</taxon>
        <taxon>Bacillota</taxon>
        <taxon>Bacilli</taxon>
        <taxon>Bacillales</taxon>
        <taxon>Bacillaceae</taxon>
        <taxon>Bacillus</taxon>
        <taxon>Bacillus cereus group</taxon>
    </lineage>
</organism>
<evidence type="ECO:0000313" key="3">
    <source>
        <dbReference type="Proteomes" id="UP000222851"/>
    </source>
</evidence>
<protein>
    <recommendedName>
        <fullName evidence="1">PIN like domain-containing protein</fullName>
    </recommendedName>
</protein>
<dbReference type="SUPFAM" id="SSF88723">
    <property type="entry name" value="PIN domain-like"/>
    <property type="match status" value="1"/>
</dbReference>
<sequence length="499" mass="58447">MTYIYPNHDFQKIWNSNPLIIIDTNVILNLYRYSPDTSNHILRVLNSIPKHQLWIPAQVLEEYKQNHDNVRNLARNKYKEVTIEIDRIISNAENSFFKQFTRFNKLSFPKVQELSKDTNQAIARMKAASKKYAEEIKHEIKKNKLMIEEDNVKTFVDDLVSFGRVGEPFSISKLLKIFTEGELRYKYEIPPGYKDNHKDNRKKFGDLILWKQILEQAQRVQEPIMLITLDVKEDWWILDDKNTPVRPRDELLMEFKEYSKKQIAIMQVSDFIENTSKIIDMVDYKTNLELNSNEYGMECIRDKEWDDILNENELTVYLMQSEALIDAFNGVPFDIEIQETFDPVIEVNSVDIVQNDVVMEGSFEAKIGILIIETYSENYSCESYGYITFSGSISIEFEAEFDVEKDPIVRDTINIEIGGFEVSNFDVEHNDERNIPDEDRCRDCSNPNASYHTKMYNEAVCERCKDNYEVCPECGFLFEHGTLLGSHCKSCEINFSLYS</sequence>
<feature type="domain" description="PIN like" evidence="1">
    <location>
        <begin position="19"/>
        <end position="251"/>
    </location>
</feature>
<dbReference type="InterPro" id="IPR029060">
    <property type="entry name" value="PIN-like_dom_sf"/>
</dbReference>
<dbReference type="Pfam" id="PF18476">
    <property type="entry name" value="PIN_8"/>
    <property type="match status" value="1"/>
</dbReference>
<dbReference type="InterPro" id="IPR041578">
    <property type="entry name" value="PIN_8"/>
</dbReference>
<name>A0A2B0W922_BACAN</name>
<accession>A0A2B0W922</accession>
<dbReference type="Proteomes" id="UP000222851">
    <property type="component" value="Unassembled WGS sequence"/>
</dbReference>